<keyword evidence="1" id="KW-1133">Transmembrane helix</keyword>
<dbReference type="EMBL" id="SRLO01007776">
    <property type="protein sequence ID" value="TNN27759.1"/>
    <property type="molecule type" value="Genomic_DNA"/>
</dbReference>
<proteinExistence type="predicted"/>
<keyword evidence="1" id="KW-0472">Membrane</keyword>
<organism evidence="2 3">
    <name type="scientific">Liparis tanakae</name>
    <name type="common">Tanaka's snailfish</name>
    <dbReference type="NCBI Taxonomy" id="230148"/>
    <lineage>
        <taxon>Eukaryota</taxon>
        <taxon>Metazoa</taxon>
        <taxon>Chordata</taxon>
        <taxon>Craniata</taxon>
        <taxon>Vertebrata</taxon>
        <taxon>Euteleostomi</taxon>
        <taxon>Actinopterygii</taxon>
        <taxon>Neopterygii</taxon>
        <taxon>Teleostei</taxon>
        <taxon>Neoteleostei</taxon>
        <taxon>Acanthomorphata</taxon>
        <taxon>Eupercaria</taxon>
        <taxon>Perciformes</taxon>
        <taxon>Cottioidei</taxon>
        <taxon>Cottales</taxon>
        <taxon>Liparidae</taxon>
        <taxon>Liparis</taxon>
    </lineage>
</organism>
<dbReference type="GO" id="GO:0034138">
    <property type="term" value="P:toll-like receptor 3 signaling pathway"/>
    <property type="evidence" value="ECO:0007669"/>
    <property type="project" value="TreeGrafter"/>
</dbReference>
<accession>A0A4Z2EFT6</accession>
<dbReference type="GO" id="GO:0034154">
    <property type="term" value="P:toll-like receptor 7 signaling pathway"/>
    <property type="evidence" value="ECO:0007669"/>
    <property type="project" value="TreeGrafter"/>
</dbReference>
<dbReference type="GO" id="GO:0035325">
    <property type="term" value="F:Toll-like receptor binding"/>
    <property type="evidence" value="ECO:0007669"/>
    <property type="project" value="InterPro"/>
</dbReference>
<feature type="transmembrane region" description="Helical" evidence="1">
    <location>
        <begin position="170"/>
        <end position="189"/>
    </location>
</feature>
<dbReference type="PANTHER" id="PTHR46744">
    <property type="entry name" value="PROTEIN UNC-93 HOMOLOG B1"/>
    <property type="match status" value="1"/>
</dbReference>
<protein>
    <submittedName>
        <fullName evidence="2">Protein unc-93 B1</fullName>
    </submittedName>
</protein>
<dbReference type="Proteomes" id="UP000314294">
    <property type="component" value="Unassembled WGS sequence"/>
</dbReference>
<feature type="transmembrane region" description="Helical" evidence="1">
    <location>
        <begin position="20"/>
        <end position="38"/>
    </location>
</feature>
<dbReference type="GO" id="GO:0034162">
    <property type="term" value="P:toll-like receptor 9 signaling pathway"/>
    <property type="evidence" value="ECO:0007669"/>
    <property type="project" value="TreeGrafter"/>
</dbReference>
<dbReference type="AlphaFoldDB" id="A0A4Z2EFT6"/>
<comment type="caution">
    <text evidence="2">The sequence shown here is derived from an EMBL/GenBank/DDBJ whole genome shotgun (WGS) entry which is preliminary data.</text>
</comment>
<dbReference type="InterPro" id="IPR043268">
    <property type="entry name" value="UNC93B1"/>
</dbReference>
<gene>
    <name evidence="2" type="primary">UNC93B1</name>
    <name evidence="2" type="ORF">EYF80_062094</name>
</gene>
<dbReference type="GO" id="GO:0006886">
    <property type="term" value="P:intracellular protein transport"/>
    <property type="evidence" value="ECO:0007669"/>
    <property type="project" value="TreeGrafter"/>
</dbReference>
<name>A0A4Z2EFT6_9TELE</name>
<dbReference type="GO" id="GO:0005764">
    <property type="term" value="C:lysosome"/>
    <property type="evidence" value="ECO:0007669"/>
    <property type="project" value="TreeGrafter"/>
</dbReference>
<evidence type="ECO:0000313" key="2">
    <source>
        <dbReference type="EMBL" id="TNN27759.1"/>
    </source>
</evidence>
<dbReference type="GO" id="GO:0005768">
    <property type="term" value="C:endosome"/>
    <property type="evidence" value="ECO:0007669"/>
    <property type="project" value="TreeGrafter"/>
</dbReference>
<dbReference type="GO" id="GO:0002224">
    <property type="term" value="P:toll-like receptor signaling pathway"/>
    <property type="evidence" value="ECO:0007669"/>
    <property type="project" value="InterPro"/>
</dbReference>
<sequence>MFLASGIYALFVSTNYWERYYTLVPSAVAIGVAIVKVVRSGSTDEYKTAHWLKQGSRDPAALFPEDHLNVVLLTVLTDVVVDVRMAQQYYEYVHYTEDHGQKKLPKGACHHQLLPHFTSYSQLLTSPPTVNSSLHLLQSTPHFTSYSANISGMIPGFNTTVLTILPRSMLLILVESVLMGFAFLAMIIVSPHY</sequence>
<keyword evidence="1" id="KW-0812">Transmembrane</keyword>
<dbReference type="OrthoDB" id="10010517at2759"/>
<dbReference type="PANTHER" id="PTHR46744:SF1">
    <property type="entry name" value="PROTEIN UNC-93 HOMOLOG B1"/>
    <property type="match status" value="1"/>
</dbReference>
<reference evidence="2 3" key="1">
    <citation type="submission" date="2019-03" db="EMBL/GenBank/DDBJ databases">
        <title>First draft genome of Liparis tanakae, snailfish: a comprehensive survey of snailfish specific genes.</title>
        <authorList>
            <person name="Kim W."/>
            <person name="Song I."/>
            <person name="Jeong J.-H."/>
            <person name="Kim D."/>
            <person name="Kim S."/>
            <person name="Ryu S."/>
            <person name="Song J.Y."/>
            <person name="Lee S.K."/>
        </authorList>
    </citation>
    <scope>NUCLEOTIDE SEQUENCE [LARGE SCALE GENOMIC DNA]</scope>
    <source>
        <tissue evidence="2">Muscle</tissue>
    </source>
</reference>
<evidence type="ECO:0000313" key="3">
    <source>
        <dbReference type="Proteomes" id="UP000314294"/>
    </source>
</evidence>
<keyword evidence="3" id="KW-1185">Reference proteome</keyword>
<evidence type="ECO:0000256" key="1">
    <source>
        <dbReference type="SAM" id="Phobius"/>
    </source>
</evidence>